<dbReference type="Proteomes" id="UP000502179">
    <property type="component" value="Chromosome"/>
</dbReference>
<proteinExistence type="inferred from homology"/>
<dbReference type="GO" id="GO:0009055">
    <property type="term" value="F:electron transfer activity"/>
    <property type="evidence" value="ECO:0007669"/>
    <property type="project" value="InterPro"/>
</dbReference>
<dbReference type="Gene3D" id="1.20.950.20">
    <property type="entry name" value="Transmembrane di-heme cytochromes, Chain C"/>
    <property type="match status" value="1"/>
</dbReference>
<accession>A0A6G7PYI6</accession>
<dbReference type="InterPro" id="IPR011577">
    <property type="entry name" value="Cyt_b561_bac/Ni-Hgenase"/>
</dbReference>
<keyword evidence="8" id="KW-0249">Electron transport</keyword>
<dbReference type="SUPFAM" id="SSF81342">
    <property type="entry name" value="Transmembrane di-heme cytochromes"/>
    <property type="match status" value="1"/>
</dbReference>
<dbReference type="RefSeq" id="WP_166032896.1">
    <property type="nucleotide sequence ID" value="NZ_CP048877.1"/>
</dbReference>
<keyword evidence="7" id="KW-0479">Metal-binding</keyword>
<dbReference type="GO" id="GO:0005506">
    <property type="term" value="F:iron ion binding"/>
    <property type="evidence" value="ECO:0007669"/>
    <property type="project" value="InterPro"/>
</dbReference>
<protein>
    <submittedName>
        <fullName evidence="12">Cytochrome b</fullName>
    </submittedName>
</protein>
<evidence type="ECO:0000256" key="1">
    <source>
        <dbReference type="ARBA" id="ARBA00004651"/>
    </source>
</evidence>
<keyword evidence="5" id="KW-0349">Heme</keyword>
<name>A0A6G7PYI6_9BACT</name>
<gene>
    <name evidence="12" type="ORF">G4V39_10515</name>
</gene>
<keyword evidence="3" id="KW-0813">Transport</keyword>
<evidence type="ECO:0000256" key="11">
    <source>
        <dbReference type="ARBA" id="ARBA00023136"/>
    </source>
</evidence>
<reference evidence="12 13" key="1">
    <citation type="submission" date="2020-02" db="EMBL/GenBank/DDBJ databases">
        <title>Genome analysis of Thermosulfuriphilus ammonigenes ST65T, an anaerobic thermophilic chemolithoautotrophic bacterium isolated from a deep-sea hydrothermal vent.</title>
        <authorList>
            <person name="Slobodkina G."/>
            <person name="Allioux M."/>
            <person name="Merkel A."/>
            <person name="Alain K."/>
            <person name="Jebbar M."/>
            <person name="Slobodkin A."/>
        </authorList>
    </citation>
    <scope>NUCLEOTIDE SEQUENCE [LARGE SCALE GENOMIC DNA]</scope>
    <source>
        <strain evidence="12 13">ST65</strain>
    </source>
</reference>
<dbReference type="PROSITE" id="PS00882">
    <property type="entry name" value="NI_HGENASE_CYTB_1"/>
    <property type="match status" value="1"/>
</dbReference>
<evidence type="ECO:0000256" key="10">
    <source>
        <dbReference type="ARBA" id="ARBA00023004"/>
    </source>
</evidence>
<evidence type="ECO:0000256" key="5">
    <source>
        <dbReference type="ARBA" id="ARBA00022617"/>
    </source>
</evidence>
<dbReference type="PANTHER" id="PTHR30485:SF1">
    <property type="entry name" value="CYTOCHROME YDHU-RELATED"/>
    <property type="match status" value="1"/>
</dbReference>
<dbReference type="InterPro" id="IPR051542">
    <property type="entry name" value="Hydrogenase_cytochrome"/>
</dbReference>
<evidence type="ECO:0000256" key="7">
    <source>
        <dbReference type="ARBA" id="ARBA00022723"/>
    </source>
</evidence>
<keyword evidence="4" id="KW-1003">Cell membrane</keyword>
<evidence type="ECO:0000256" key="4">
    <source>
        <dbReference type="ARBA" id="ARBA00022475"/>
    </source>
</evidence>
<keyword evidence="11" id="KW-0472">Membrane</keyword>
<comment type="similarity">
    <text evidence="2">Belongs to the HupC/HyaC/HydC family.</text>
</comment>
<evidence type="ECO:0000313" key="12">
    <source>
        <dbReference type="EMBL" id="QIJ72680.1"/>
    </source>
</evidence>
<sequence>MKTKEIINPIWVRIYHWVHAISIVMLIITGIQIRFPDLFNLFGNLKRAIHYHNLFGFIVLLDYLSWYSTYLINKDFKKQYIPTKQDFLKGIPSQAYYYLFGYFLGDPAPFEPKPEAKFNPLQKTAYFIIMVIFLPLQIISGVLLWNINFFRPVIDILGGVRVVDGVHIILAYIFICFLLAHLYLATLGHTVYSHFKAMILGYE</sequence>
<dbReference type="KEGG" id="tav:G4V39_10515"/>
<evidence type="ECO:0000256" key="8">
    <source>
        <dbReference type="ARBA" id="ARBA00022982"/>
    </source>
</evidence>
<dbReference type="Pfam" id="PF01292">
    <property type="entry name" value="Ni_hydr_CYTB"/>
    <property type="match status" value="1"/>
</dbReference>
<keyword evidence="13" id="KW-1185">Reference proteome</keyword>
<dbReference type="GO" id="GO:0020037">
    <property type="term" value="F:heme binding"/>
    <property type="evidence" value="ECO:0007669"/>
    <property type="project" value="TreeGrafter"/>
</dbReference>
<comment type="subcellular location">
    <subcellularLocation>
        <location evidence="1">Cell membrane</location>
        <topology evidence="1">Multi-pass membrane protein</topology>
    </subcellularLocation>
</comment>
<evidence type="ECO:0000313" key="13">
    <source>
        <dbReference type="Proteomes" id="UP000502179"/>
    </source>
</evidence>
<evidence type="ECO:0000256" key="3">
    <source>
        <dbReference type="ARBA" id="ARBA00022448"/>
    </source>
</evidence>
<keyword evidence="9" id="KW-1133">Transmembrane helix</keyword>
<dbReference type="EMBL" id="CP048877">
    <property type="protein sequence ID" value="QIJ72680.1"/>
    <property type="molecule type" value="Genomic_DNA"/>
</dbReference>
<keyword evidence="6" id="KW-0812">Transmembrane</keyword>
<dbReference type="InterPro" id="IPR016174">
    <property type="entry name" value="Di-haem_cyt_TM"/>
</dbReference>
<organism evidence="12 13">
    <name type="scientific">Thermosulfuriphilus ammonigenes</name>
    <dbReference type="NCBI Taxonomy" id="1936021"/>
    <lineage>
        <taxon>Bacteria</taxon>
        <taxon>Pseudomonadati</taxon>
        <taxon>Thermodesulfobacteriota</taxon>
        <taxon>Thermodesulfobacteria</taxon>
        <taxon>Thermodesulfobacteriales</taxon>
        <taxon>Thermodesulfobacteriaceae</taxon>
        <taxon>Thermosulfuriphilus</taxon>
    </lineage>
</organism>
<dbReference type="InterPro" id="IPR000516">
    <property type="entry name" value="Ni-dep_Hydgase_cyt-B"/>
</dbReference>
<evidence type="ECO:0000256" key="2">
    <source>
        <dbReference type="ARBA" id="ARBA00008622"/>
    </source>
</evidence>
<dbReference type="GO" id="GO:0005886">
    <property type="term" value="C:plasma membrane"/>
    <property type="evidence" value="ECO:0007669"/>
    <property type="project" value="UniProtKB-SubCell"/>
</dbReference>
<dbReference type="PRINTS" id="PR00161">
    <property type="entry name" value="NIHGNASECYTB"/>
</dbReference>
<dbReference type="GO" id="GO:0022904">
    <property type="term" value="P:respiratory electron transport chain"/>
    <property type="evidence" value="ECO:0007669"/>
    <property type="project" value="InterPro"/>
</dbReference>
<evidence type="ECO:0000256" key="6">
    <source>
        <dbReference type="ARBA" id="ARBA00022692"/>
    </source>
</evidence>
<dbReference type="PANTHER" id="PTHR30485">
    <property type="entry name" value="NI/FE-HYDROGENASE 1 B-TYPE CYTOCHROME SUBUNIT"/>
    <property type="match status" value="1"/>
</dbReference>
<evidence type="ECO:0000256" key="9">
    <source>
        <dbReference type="ARBA" id="ARBA00022989"/>
    </source>
</evidence>
<keyword evidence="10" id="KW-0408">Iron</keyword>
<dbReference type="AlphaFoldDB" id="A0A6G7PYI6"/>